<dbReference type="STRING" id="595528.A0A0D2X240"/>
<reference evidence="3" key="1">
    <citation type="submission" date="2011-02" db="EMBL/GenBank/DDBJ databases">
        <title>The Genome Sequence of Capsaspora owczarzaki ATCC 30864.</title>
        <authorList>
            <person name="Russ C."/>
            <person name="Cuomo C."/>
            <person name="Burger G."/>
            <person name="Gray M.W."/>
            <person name="Holland P.W.H."/>
            <person name="King N."/>
            <person name="Lang F.B.F."/>
            <person name="Roger A.J."/>
            <person name="Ruiz-Trillo I."/>
            <person name="Young S.K."/>
            <person name="Zeng Q."/>
            <person name="Gargeya S."/>
            <person name="Alvarado L."/>
            <person name="Berlin A."/>
            <person name="Chapman S.B."/>
            <person name="Chen Z."/>
            <person name="Freedman E."/>
            <person name="Gellesch M."/>
            <person name="Goldberg J."/>
            <person name="Griggs A."/>
            <person name="Gujja S."/>
            <person name="Heilman E."/>
            <person name="Heiman D."/>
            <person name="Howarth C."/>
            <person name="Mehta T."/>
            <person name="Neiman D."/>
            <person name="Pearson M."/>
            <person name="Roberts A."/>
            <person name="Saif S."/>
            <person name="Shea T."/>
            <person name="Shenoy N."/>
            <person name="Sisk P."/>
            <person name="Stolte C."/>
            <person name="Sykes S."/>
            <person name="White J."/>
            <person name="Yandava C."/>
            <person name="Haas B."/>
            <person name="Nusbaum C."/>
            <person name="Birren B."/>
        </authorList>
    </citation>
    <scope>NUCLEOTIDE SEQUENCE</scope>
    <source>
        <strain evidence="3">ATCC 30864</strain>
    </source>
</reference>
<dbReference type="GO" id="GO:0016020">
    <property type="term" value="C:membrane"/>
    <property type="evidence" value="ECO:0007669"/>
    <property type="project" value="TreeGrafter"/>
</dbReference>
<dbReference type="Proteomes" id="UP000008743">
    <property type="component" value="Unassembled WGS sequence"/>
</dbReference>
<feature type="compositionally biased region" description="Polar residues" evidence="1">
    <location>
        <begin position="457"/>
        <end position="469"/>
    </location>
</feature>
<dbReference type="InterPro" id="IPR037239">
    <property type="entry name" value="OSBP_sf"/>
</dbReference>
<organism evidence="2 3">
    <name type="scientific">Capsaspora owczarzaki (strain ATCC 30864)</name>
    <dbReference type="NCBI Taxonomy" id="595528"/>
    <lineage>
        <taxon>Eukaryota</taxon>
        <taxon>Filasterea</taxon>
        <taxon>Capsaspora</taxon>
    </lineage>
</organism>
<gene>
    <name evidence="2" type="ORF">CAOG_002957</name>
</gene>
<dbReference type="OrthoDB" id="14833at2759"/>
<dbReference type="PANTHER" id="PTHR10972:SF148">
    <property type="entry name" value="OXYSTEROL-BINDING PROTEIN 9"/>
    <property type="match status" value="1"/>
</dbReference>
<accession>A0A0D2X240</accession>
<protein>
    <recommendedName>
        <fullName evidence="4">Oxysterol-binding protein</fullName>
    </recommendedName>
</protein>
<dbReference type="Gene3D" id="2.40.160.120">
    <property type="match status" value="1"/>
</dbReference>
<feature type="region of interest" description="Disordered" evidence="1">
    <location>
        <begin position="408"/>
        <end position="469"/>
    </location>
</feature>
<evidence type="ECO:0000313" key="3">
    <source>
        <dbReference type="Proteomes" id="UP000008743"/>
    </source>
</evidence>
<dbReference type="AlphaFoldDB" id="A0A0D2X240"/>
<evidence type="ECO:0000256" key="1">
    <source>
        <dbReference type="SAM" id="MobiDB-lite"/>
    </source>
</evidence>
<dbReference type="GO" id="GO:0032934">
    <property type="term" value="F:sterol binding"/>
    <property type="evidence" value="ECO:0007669"/>
    <property type="project" value="TreeGrafter"/>
</dbReference>
<name>A0A0D2X240_CAPO3</name>
<keyword evidence="3" id="KW-1185">Reference proteome</keyword>
<dbReference type="Pfam" id="PF01237">
    <property type="entry name" value="Oxysterol_BP"/>
    <property type="match status" value="1"/>
</dbReference>
<proteinExistence type="predicted"/>
<dbReference type="SUPFAM" id="SSF144000">
    <property type="entry name" value="Oxysterol-binding protein-like"/>
    <property type="match status" value="1"/>
</dbReference>
<sequence>MANYRSQSGWFDIQFVQESVNLSHERQPKQGGLKFTDLEYLQLQRNGAWEVLSQWGNSILEGKEIVNLEFPIEFFEPRTVLERLVLGFCYAPAFLSTIARPVPPSGAQSADELALQRFKSVIAFAFSGLHLSPTQRMPFNPVLGETFQATLEDNTAVFVEQVSHHPPISRWEVSGPAGDYIFRGQVGWSVSGFGNSMKSQQKGECSIEFTSTGQKVTFDLPYVSIGGLLVGDRTFDFGGTMHFHDHANQLSCDLTFHPDSRSGLWRRLFRSNKTLRDVARGVIVRGREEVCAVDGSWLSHLDIGAERFWELGQQKPSSVFPVADPLPTDSRFREDVQALAEGDLERAEELKTLTEEKQRYLRRVEQASGASPQATSNALYEKAAPLSDSKHGADAKAFSRSNLLLHDLAPGSPSKRKSHVSLNSADDESFYDASETYGDSQQSSRRQSLERSRLDSPSNRSTSKSAVPH</sequence>
<dbReference type="PhylomeDB" id="A0A0D2X240"/>
<dbReference type="InParanoid" id="A0A0D2X240"/>
<dbReference type="RefSeq" id="XP_004363796.1">
    <property type="nucleotide sequence ID" value="XM_004363739.2"/>
</dbReference>
<dbReference type="GO" id="GO:0005829">
    <property type="term" value="C:cytosol"/>
    <property type="evidence" value="ECO:0007669"/>
    <property type="project" value="TreeGrafter"/>
</dbReference>
<dbReference type="PANTHER" id="PTHR10972">
    <property type="entry name" value="OXYSTEROL-BINDING PROTEIN-RELATED"/>
    <property type="match status" value="1"/>
</dbReference>
<dbReference type="eggNOG" id="KOG2210">
    <property type="taxonomic scope" value="Eukaryota"/>
</dbReference>
<dbReference type="OMA" id="ECYEDCL"/>
<evidence type="ECO:0000313" key="2">
    <source>
        <dbReference type="EMBL" id="KJE91894.1"/>
    </source>
</evidence>
<evidence type="ECO:0008006" key="4">
    <source>
        <dbReference type="Google" id="ProtNLM"/>
    </source>
</evidence>
<dbReference type="EMBL" id="KE346363">
    <property type="protein sequence ID" value="KJE91894.1"/>
    <property type="molecule type" value="Genomic_DNA"/>
</dbReference>
<dbReference type="InterPro" id="IPR000648">
    <property type="entry name" value="Oxysterol-bd"/>
</dbReference>